<dbReference type="InterPro" id="IPR019402">
    <property type="entry name" value="CWH43_N"/>
</dbReference>
<keyword evidence="4 6" id="KW-1133">Transmembrane helix</keyword>
<feature type="transmembrane region" description="Helical" evidence="6">
    <location>
        <begin position="42"/>
        <end position="67"/>
    </location>
</feature>
<keyword evidence="5 6" id="KW-0472">Membrane</keyword>
<protein>
    <submittedName>
        <fullName evidence="9">Cytochrome b561 domain-containing protein</fullName>
    </submittedName>
</protein>
<dbReference type="PANTHER" id="PTHR21324:SF2">
    <property type="entry name" value="EG:22E5.9 PROTEIN"/>
    <property type="match status" value="1"/>
</dbReference>
<keyword evidence="3 6" id="KW-0812">Transmembrane</keyword>
<dbReference type="InterPro" id="IPR050911">
    <property type="entry name" value="DRAM/TMEM150_Autophagy_Mod"/>
</dbReference>
<dbReference type="Proteomes" id="UP000036681">
    <property type="component" value="Unplaced"/>
</dbReference>
<dbReference type="WBParaSite" id="ALUE_0001177001-mRNA-1">
    <property type="protein sequence ID" value="ALUE_0001177001-mRNA-1"/>
    <property type="gene ID" value="ALUE_0001177001"/>
</dbReference>
<evidence type="ECO:0000256" key="4">
    <source>
        <dbReference type="ARBA" id="ARBA00022989"/>
    </source>
</evidence>
<keyword evidence="8" id="KW-1185">Reference proteome</keyword>
<dbReference type="PANTHER" id="PTHR21324">
    <property type="entry name" value="FASTING-INDUCIBLE INTEGRAL MEMBRANE PROTEIN TM6P1-RELATED"/>
    <property type="match status" value="1"/>
</dbReference>
<feature type="transmembrane region" description="Helical" evidence="6">
    <location>
        <begin position="194"/>
        <end position="214"/>
    </location>
</feature>
<feature type="domain" description="CWH43-like N-terminal" evidence="7">
    <location>
        <begin position="42"/>
        <end position="278"/>
    </location>
</feature>
<evidence type="ECO:0000256" key="2">
    <source>
        <dbReference type="ARBA" id="ARBA00006565"/>
    </source>
</evidence>
<comment type="similarity">
    <text evidence="2">Belongs to the DRAM/TMEM150 family.</text>
</comment>
<dbReference type="AlphaFoldDB" id="A0A9J2PP19"/>
<feature type="transmembrane region" description="Helical" evidence="6">
    <location>
        <begin position="253"/>
        <end position="275"/>
    </location>
</feature>
<dbReference type="Pfam" id="PF10277">
    <property type="entry name" value="Frag1"/>
    <property type="match status" value="1"/>
</dbReference>
<evidence type="ECO:0000313" key="9">
    <source>
        <dbReference type="WBParaSite" id="ALUE_0001177001-mRNA-1"/>
    </source>
</evidence>
<evidence type="ECO:0000256" key="1">
    <source>
        <dbReference type="ARBA" id="ARBA00004127"/>
    </source>
</evidence>
<dbReference type="GO" id="GO:0012505">
    <property type="term" value="C:endomembrane system"/>
    <property type="evidence" value="ECO:0007669"/>
    <property type="project" value="UniProtKB-SubCell"/>
</dbReference>
<accession>A0A9J2PP19</accession>
<evidence type="ECO:0000256" key="6">
    <source>
        <dbReference type="SAM" id="Phobius"/>
    </source>
</evidence>
<comment type="subcellular location">
    <subcellularLocation>
        <location evidence="1">Endomembrane system</location>
        <topology evidence="1">Multi-pass membrane protein</topology>
    </subcellularLocation>
</comment>
<evidence type="ECO:0000256" key="5">
    <source>
        <dbReference type="ARBA" id="ARBA00023136"/>
    </source>
</evidence>
<feature type="transmembrane region" description="Helical" evidence="6">
    <location>
        <begin position="93"/>
        <end position="116"/>
    </location>
</feature>
<proteinExistence type="inferred from homology"/>
<sequence length="356" mass="40143">MTAKKLDADERRYMRGNLRHQEDINENAYDPRIRLTMVFKHVWIIPTLATLFAFLAFFIGYGVGIAADHLEAWFSFISDGGALPPESCIFGEFLNLSAMFVAITVYVRHLQIVVFYDKIHHVAGRWRLYSTLMMCLGYVIAFGTSLVANVQETSIPVLHAIGAMLAFFCGVLYIWAQLIFTFTTRPTLTHNRITCVRVLLALIATVGLILYMVAQFGSPFVPREENGQLPTKPPKIDGIMRIPSDSPYFKNHLIATLAEWILGVTLYLFVLSFALELRFTFAHAPKIALKPAHKNMSKVCPIMNIPTVVVTSSDSSSTDNYRLNQGTFLLVFNEVFNVHSDPHILRVKIANLESVH</sequence>
<reference evidence="9" key="1">
    <citation type="submission" date="2023-03" db="UniProtKB">
        <authorList>
            <consortium name="WormBaseParasite"/>
        </authorList>
    </citation>
    <scope>IDENTIFICATION</scope>
</reference>
<evidence type="ECO:0000259" key="7">
    <source>
        <dbReference type="Pfam" id="PF10277"/>
    </source>
</evidence>
<feature type="transmembrane region" description="Helical" evidence="6">
    <location>
        <begin position="160"/>
        <end position="182"/>
    </location>
</feature>
<feature type="transmembrane region" description="Helical" evidence="6">
    <location>
        <begin position="128"/>
        <end position="148"/>
    </location>
</feature>
<name>A0A9J2PP19_ASCLU</name>
<organism evidence="8 9">
    <name type="scientific">Ascaris lumbricoides</name>
    <name type="common">Giant roundworm</name>
    <dbReference type="NCBI Taxonomy" id="6252"/>
    <lineage>
        <taxon>Eukaryota</taxon>
        <taxon>Metazoa</taxon>
        <taxon>Ecdysozoa</taxon>
        <taxon>Nematoda</taxon>
        <taxon>Chromadorea</taxon>
        <taxon>Rhabditida</taxon>
        <taxon>Spirurina</taxon>
        <taxon>Ascaridomorpha</taxon>
        <taxon>Ascaridoidea</taxon>
        <taxon>Ascarididae</taxon>
        <taxon>Ascaris</taxon>
    </lineage>
</organism>
<evidence type="ECO:0000256" key="3">
    <source>
        <dbReference type="ARBA" id="ARBA00022692"/>
    </source>
</evidence>
<evidence type="ECO:0000313" key="8">
    <source>
        <dbReference type="Proteomes" id="UP000036681"/>
    </source>
</evidence>